<dbReference type="InterPro" id="IPR005467">
    <property type="entry name" value="His_kinase_dom"/>
</dbReference>
<protein>
    <recommendedName>
        <fullName evidence="10">Sensory/regulatory protein RpfC</fullName>
        <ecNumber evidence="2">2.7.13.3</ecNumber>
    </recommendedName>
</protein>
<evidence type="ECO:0000313" key="15">
    <source>
        <dbReference type="EMBL" id="CRH08001.1"/>
    </source>
</evidence>
<dbReference type="InterPro" id="IPR004358">
    <property type="entry name" value="Sig_transdc_His_kin-like_C"/>
</dbReference>
<reference evidence="15" key="1">
    <citation type="submission" date="2015-04" db="EMBL/GenBank/DDBJ databases">
        <authorList>
            <person name="Syromyatnikov M.Y."/>
            <person name="Popov V.N."/>
        </authorList>
    </citation>
    <scope>NUCLEOTIDE SEQUENCE</scope>
    <source>
        <strain evidence="15">MO-1</strain>
    </source>
</reference>
<dbReference type="GO" id="GO:0000155">
    <property type="term" value="F:phosphorelay sensor kinase activity"/>
    <property type="evidence" value="ECO:0007669"/>
    <property type="project" value="InterPro"/>
</dbReference>
<dbReference type="SMART" id="SM00448">
    <property type="entry name" value="REC"/>
    <property type="match status" value="1"/>
</dbReference>
<dbReference type="InterPro" id="IPR003661">
    <property type="entry name" value="HisK_dim/P_dom"/>
</dbReference>
<evidence type="ECO:0000256" key="8">
    <source>
        <dbReference type="ARBA" id="ARBA00023012"/>
    </source>
</evidence>
<dbReference type="Gene3D" id="3.40.50.2300">
    <property type="match status" value="1"/>
</dbReference>
<comment type="subunit">
    <text evidence="9">At low DSF concentrations, interacts with RpfF.</text>
</comment>
<dbReference type="EC" id="2.7.13.3" evidence="2"/>
<sequence length="891" mass="99758">MSLKARFLLMMTMATGLVLVGMELYLDHFLSQRMREQVQNEARVILEFATASRAYVREELRPALDEKLDDFLLEAESSTFVTTHIFRQFNNSGLGYQYRQPSLNPLNRENLPTPFEREIIKRFQRNQALKTISETVTIEDESHYVSARPVVITVACLQCHGEPEDAPAPILSRYGSDSGFGWQPGEVISATVVTIPMDQHKATYQHLSGVVLPIAFLATVTLLMLVNHTLFEQLINRRLSRLMQVVDGFFRADGAQLRCQDHHHDEIGSLGSAVNRMAEAVTQSQGRLEQHVTELRESNRQLSTEVSLRHHTEKKLEQLLHEQQTISILLQAAHRAGTMEEKLQLVMDKLTTFPWLSLESKGSIFLADEQNKKLHMVVQKDLAKPLLTQCRTLDYGQCLCGQAAQSQEIVFESHVGHNHDIRFPGMHDHGHYCVPILSDEKLLGVLNLYVVAGYEPNKQDTLFLQTIVDALSHIIMHIQYTEQMAIAREQAEAARLAAESANEAKSQFLANVSHEIRTPLNAILGIGELLSESALDATQSDYIQTLNRAGNGLLGIISDVLDYSKIEAGEMQLDPVPFLLPELLSETHDIIALSVRGKGLEMPFITDGTLQERVIGDPLRLKQILLNLLSNAVKFTHEGSVTLKAEGLENNFYRFSVIDSGIGIPSQRLRSIFEPFAQVDGSTTRQFGGTGLGLAICKQLVEQMSGSMHVSSQEGIGSTFSFTAHLPQTEREAHQEYWVVRQNMRPKGDAVDHHEGQGLTLLVVDDAEDNRKLIAAYLKKTVHQLSFATNGLEALEQATLQGRHFDLILMDVQMPQMDGLQATRLIRSWEQDSTRNAVPIIALTAHASPDDRDKALAAGCDFHVTKPLRKTRLLSILADFMTRQEEVSEVN</sequence>
<keyword evidence="6" id="KW-0418">Kinase</keyword>
<dbReference type="InterPro" id="IPR001789">
    <property type="entry name" value="Sig_transdc_resp-reg_receiver"/>
</dbReference>
<dbReference type="PANTHER" id="PTHR45339">
    <property type="entry name" value="HYBRID SIGNAL TRANSDUCTION HISTIDINE KINASE J"/>
    <property type="match status" value="1"/>
</dbReference>
<evidence type="ECO:0000256" key="5">
    <source>
        <dbReference type="ARBA" id="ARBA00022741"/>
    </source>
</evidence>
<dbReference type="InterPro" id="IPR036097">
    <property type="entry name" value="HisK_dim/P_sf"/>
</dbReference>
<dbReference type="InterPro" id="IPR003594">
    <property type="entry name" value="HATPase_dom"/>
</dbReference>
<evidence type="ECO:0000259" key="13">
    <source>
        <dbReference type="PROSITE" id="PS50109"/>
    </source>
</evidence>
<evidence type="ECO:0000256" key="1">
    <source>
        <dbReference type="ARBA" id="ARBA00000085"/>
    </source>
</evidence>
<dbReference type="SMART" id="SM00388">
    <property type="entry name" value="HisKA"/>
    <property type="match status" value="1"/>
</dbReference>
<keyword evidence="7" id="KW-0067">ATP-binding</keyword>
<keyword evidence="4" id="KW-0808">Transferase</keyword>
<dbReference type="SUPFAM" id="SSF52172">
    <property type="entry name" value="CheY-like"/>
    <property type="match status" value="1"/>
</dbReference>
<accession>A0A1S7LQC9</accession>
<evidence type="ECO:0000256" key="6">
    <source>
        <dbReference type="ARBA" id="ARBA00022777"/>
    </source>
</evidence>
<keyword evidence="12" id="KW-0472">Membrane</keyword>
<dbReference type="PROSITE" id="PS50109">
    <property type="entry name" value="HIS_KIN"/>
    <property type="match status" value="1"/>
</dbReference>
<keyword evidence="3 11" id="KW-0597">Phosphoprotein</keyword>
<keyword evidence="12" id="KW-1133">Transmembrane helix</keyword>
<dbReference type="SUPFAM" id="SSF55874">
    <property type="entry name" value="ATPase domain of HSP90 chaperone/DNA topoisomerase II/histidine kinase"/>
    <property type="match status" value="1"/>
</dbReference>
<evidence type="ECO:0000256" key="3">
    <source>
        <dbReference type="ARBA" id="ARBA00022553"/>
    </source>
</evidence>
<keyword evidence="12" id="KW-0812">Transmembrane</keyword>
<dbReference type="AlphaFoldDB" id="A0A1S7LQC9"/>
<dbReference type="Pfam" id="PF11845">
    <property type="entry name" value="Tll0287-like"/>
    <property type="match status" value="1"/>
</dbReference>
<dbReference type="InterPro" id="IPR011006">
    <property type="entry name" value="CheY-like_superfamily"/>
</dbReference>
<dbReference type="InterPro" id="IPR036890">
    <property type="entry name" value="HATPase_C_sf"/>
</dbReference>
<dbReference type="Gene3D" id="3.30.450.40">
    <property type="match status" value="1"/>
</dbReference>
<dbReference type="SMART" id="SM00387">
    <property type="entry name" value="HATPase_c"/>
    <property type="match status" value="1"/>
</dbReference>
<feature type="modified residue" description="4-aspartylphosphate" evidence="11">
    <location>
        <position position="811"/>
    </location>
</feature>
<dbReference type="PROSITE" id="PS50110">
    <property type="entry name" value="RESPONSE_REGULATORY"/>
    <property type="match status" value="1"/>
</dbReference>
<dbReference type="EMBL" id="LO017727">
    <property type="protein sequence ID" value="CRH08001.1"/>
    <property type="molecule type" value="Genomic_DNA"/>
</dbReference>
<evidence type="ECO:0000256" key="12">
    <source>
        <dbReference type="SAM" id="Phobius"/>
    </source>
</evidence>
<evidence type="ECO:0000256" key="10">
    <source>
        <dbReference type="ARBA" id="ARBA00068150"/>
    </source>
</evidence>
<dbReference type="SUPFAM" id="SSF47384">
    <property type="entry name" value="Homodimeric domain of signal transducing histidine kinase"/>
    <property type="match status" value="1"/>
</dbReference>
<dbReference type="FunFam" id="1.10.287.130:FF:000002">
    <property type="entry name" value="Two-component osmosensing histidine kinase"/>
    <property type="match status" value="1"/>
</dbReference>
<dbReference type="InterPro" id="IPR021796">
    <property type="entry name" value="Tll0287-like_dom"/>
</dbReference>
<evidence type="ECO:0000256" key="2">
    <source>
        <dbReference type="ARBA" id="ARBA00012438"/>
    </source>
</evidence>
<dbReference type="InterPro" id="IPR029016">
    <property type="entry name" value="GAF-like_dom_sf"/>
</dbReference>
<name>A0A1S7LQC9_MAGMO</name>
<dbReference type="CDD" id="cd17546">
    <property type="entry name" value="REC_hyHK_CKI1_RcsC-like"/>
    <property type="match status" value="1"/>
</dbReference>
<keyword evidence="8" id="KW-0902">Two-component regulatory system</keyword>
<dbReference type="CDD" id="cd00082">
    <property type="entry name" value="HisKA"/>
    <property type="match status" value="1"/>
</dbReference>
<feature type="transmembrane region" description="Helical" evidence="12">
    <location>
        <begin position="6"/>
        <end position="26"/>
    </location>
</feature>
<keyword evidence="5" id="KW-0547">Nucleotide-binding</keyword>
<dbReference type="Gene3D" id="3.30.565.10">
    <property type="entry name" value="Histidine kinase-like ATPase, C-terminal domain"/>
    <property type="match status" value="1"/>
</dbReference>
<evidence type="ECO:0000256" key="4">
    <source>
        <dbReference type="ARBA" id="ARBA00022679"/>
    </source>
</evidence>
<dbReference type="FunFam" id="3.30.565.10:FF:000010">
    <property type="entry name" value="Sensor histidine kinase RcsC"/>
    <property type="match status" value="1"/>
</dbReference>
<dbReference type="PRINTS" id="PR00344">
    <property type="entry name" value="BCTRLSENSOR"/>
</dbReference>
<dbReference type="SMART" id="SM00065">
    <property type="entry name" value="GAF"/>
    <property type="match status" value="1"/>
</dbReference>
<dbReference type="SUPFAM" id="SSF55781">
    <property type="entry name" value="GAF domain-like"/>
    <property type="match status" value="1"/>
</dbReference>
<feature type="domain" description="Histidine kinase" evidence="13">
    <location>
        <begin position="511"/>
        <end position="728"/>
    </location>
</feature>
<dbReference type="CDD" id="cd16922">
    <property type="entry name" value="HATPase_EvgS-ArcB-TorS-like"/>
    <property type="match status" value="1"/>
</dbReference>
<feature type="domain" description="Response regulatory" evidence="14">
    <location>
        <begin position="760"/>
        <end position="881"/>
    </location>
</feature>
<organism evidence="15">
    <name type="scientific">Magnetococcus massalia (strain MO-1)</name>
    <dbReference type="NCBI Taxonomy" id="451514"/>
    <lineage>
        <taxon>Bacteria</taxon>
        <taxon>Pseudomonadati</taxon>
        <taxon>Pseudomonadota</taxon>
        <taxon>Magnetococcia</taxon>
        <taxon>Magnetococcales</taxon>
        <taxon>Magnetococcaceae</taxon>
        <taxon>Magnetococcus</taxon>
    </lineage>
</organism>
<dbReference type="Gene3D" id="1.10.287.130">
    <property type="match status" value="1"/>
</dbReference>
<evidence type="ECO:0000259" key="14">
    <source>
        <dbReference type="PROSITE" id="PS50110"/>
    </source>
</evidence>
<dbReference type="InterPro" id="IPR003018">
    <property type="entry name" value="GAF"/>
</dbReference>
<dbReference type="Pfam" id="PF02518">
    <property type="entry name" value="HATPase_c"/>
    <property type="match status" value="1"/>
</dbReference>
<dbReference type="Pfam" id="PF00512">
    <property type="entry name" value="HisKA"/>
    <property type="match status" value="1"/>
</dbReference>
<dbReference type="Pfam" id="PF00072">
    <property type="entry name" value="Response_reg"/>
    <property type="match status" value="1"/>
</dbReference>
<dbReference type="Pfam" id="PF13185">
    <property type="entry name" value="GAF_2"/>
    <property type="match status" value="1"/>
</dbReference>
<evidence type="ECO:0000256" key="11">
    <source>
        <dbReference type="PROSITE-ProRule" id="PRU00169"/>
    </source>
</evidence>
<dbReference type="GO" id="GO:0005524">
    <property type="term" value="F:ATP binding"/>
    <property type="evidence" value="ECO:0007669"/>
    <property type="project" value="UniProtKB-KW"/>
</dbReference>
<dbReference type="PANTHER" id="PTHR45339:SF1">
    <property type="entry name" value="HYBRID SIGNAL TRANSDUCTION HISTIDINE KINASE J"/>
    <property type="match status" value="1"/>
</dbReference>
<evidence type="ECO:0000256" key="9">
    <source>
        <dbReference type="ARBA" id="ARBA00064003"/>
    </source>
</evidence>
<dbReference type="Gene3D" id="6.10.340.10">
    <property type="match status" value="1"/>
</dbReference>
<comment type="catalytic activity">
    <reaction evidence="1">
        <text>ATP + protein L-histidine = ADP + protein N-phospho-L-histidine.</text>
        <dbReference type="EC" id="2.7.13.3"/>
    </reaction>
</comment>
<gene>
    <name evidence="15" type="ORF">MAGMO_3873</name>
</gene>
<proteinExistence type="predicted"/>
<evidence type="ECO:0000256" key="7">
    <source>
        <dbReference type="ARBA" id="ARBA00022840"/>
    </source>
</evidence>